<keyword evidence="7 10" id="KW-1133">Transmembrane helix</keyword>
<evidence type="ECO:0000256" key="5">
    <source>
        <dbReference type="ARBA" id="ARBA00022692"/>
    </source>
</evidence>
<dbReference type="CDD" id="cd06582">
    <property type="entry name" value="TM_PBP1_LivH_like"/>
    <property type="match status" value="1"/>
</dbReference>
<evidence type="ECO:0000256" key="1">
    <source>
        <dbReference type="ARBA" id="ARBA00004651"/>
    </source>
</evidence>
<accession>A0A9D0ZGL4</accession>
<name>A0A9D0ZGL4_9FIRM</name>
<dbReference type="GO" id="GO:0015188">
    <property type="term" value="F:L-isoleucine transmembrane transporter activity"/>
    <property type="evidence" value="ECO:0007669"/>
    <property type="project" value="TreeGrafter"/>
</dbReference>
<protein>
    <submittedName>
        <fullName evidence="11">Branched-chain amino acid ABC transporter permease</fullName>
    </submittedName>
</protein>
<dbReference type="GO" id="GO:0005886">
    <property type="term" value="C:plasma membrane"/>
    <property type="evidence" value="ECO:0007669"/>
    <property type="project" value="UniProtKB-SubCell"/>
</dbReference>
<feature type="transmembrane region" description="Helical" evidence="10">
    <location>
        <begin position="6"/>
        <end position="27"/>
    </location>
</feature>
<proteinExistence type="inferred from homology"/>
<sequence>MEFLSSFITGLSLGSIYALIALGYTMVYGIAKMLNFAHGDIIMVGAFTVIVTTSMAMPPAVSVFLAIFVCVVLGIIIERVAYKPLRNASPLSVLITAIGVGYFLQSLALLVFGTGRKPFPNLLNLAPIHITDNLVIQGASVVTLVVTLVLMTAVLLFINRTKTGRAMTAVAADREAAQLMGINVDKMIALTFAIGSALAAVAGLFYGLSYDYIGPYTGAMPGIKAFVAAVFGGIGSVPGAFLGGICLGLTESFAKMLNLSQFADAIVFGVLVVVLVIKPAGLLGKKVTEKV</sequence>
<evidence type="ECO:0000256" key="4">
    <source>
        <dbReference type="ARBA" id="ARBA00022519"/>
    </source>
</evidence>
<keyword evidence="2" id="KW-0813">Transport</keyword>
<evidence type="ECO:0000256" key="2">
    <source>
        <dbReference type="ARBA" id="ARBA00022448"/>
    </source>
</evidence>
<dbReference type="Proteomes" id="UP000886787">
    <property type="component" value="Unassembled WGS sequence"/>
</dbReference>
<feature type="transmembrane region" description="Helical" evidence="10">
    <location>
        <begin position="226"/>
        <end position="250"/>
    </location>
</feature>
<evidence type="ECO:0000313" key="12">
    <source>
        <dbReference type="Proteomes" id="UP000886787"/>
    </source>
</evidence>
<keyword evidence="5 10" id="KW-0812">Transmembrane</keyword>
<feature type="transmembrane region" description="Helical" evidence="10">
    <location>
        <begin position="134"/>
        <end position="158"/>
    </location>
</feature>
<keyword evidence="4" id="KW-0997">Cell inner membrane</keyword>
<feature type="transmembrane region" description="Helical" evidence="10">
    <location>
        <begin position="63"/>
        <end position="81"/>
    </location>
</feature>
<dbReference type="AlphaFoldDB" id="A0A9D0ZGL4"/>
<evidence type="ECO:0000256" key="3">
    <source>
        <dbReference type="ARBA" id="ARBA00022475"/>
    </source>
</evidence>
<keyword evidence="3" id="KW-1003">Cell membrane</keyword>
<dbReference type="EMBL" id="DVFW01000006">
    <property type="protein sequence ID" value="HIQ79856.1"/>
    <property type="molecule type" value="Genomic_DNA"/>
</dbReference>
<dbReference type="GO" id="GO:0042941">
    <property type="term" value="P:D-alanine transmembrane transport"/>
    <property type="evidence" value="ECO:0007669"/>
    <property type="project" value="TreeGrafter"/>
</dbReference>
<dbReference type="InterPro" id="IPR037294">
    <property type="entry name" value="ABC_BtuC-like"/>
</dbReference>
<evidence type="ECO:0000256" key="9">
    <source>
        <dbReference type="ARBA" id="ARBA00037998"/>
    </source>
</evidence>
<organism evidence="11 12">
    <name type="scientific">Candidatus Scatavimonas merdigallinarum</name>
    <dbReference type="NCBI Taxonomy" id="2840914"/>
    <lineage>
        <taxon>Bacteria</taxon>
        <taxon>Bacillati</taxon>
        <taxon>Bacillota</taxon>
        <taxon>Clostridia</taxon>
        <taxon>Eubacteriales</taxon>
        <taxon>Oscillospiraceae</taxon>
        <taxon>Oscillospiraceae incertae sedis</taxon>
        <taxon>Candidatus Scatavimonas</taxon>
    </lineage>
</organism>
<comment type="subcellular location">
    <subcellularLocation>
        <location evidence="1">Cell membrane</location>
        <topology evidence="1">Multi-pass membrane protein</topology>
    </subcellularLocation>
</comment>
<dbReference type="InterPro" id="IPR052157">
    <property type="entry name" value="BCAA_transport_permease"/>
</dbReference>
<dbReference type="GO" id="GO:0015190">
    <property type="term" value="F:L-leucine transmembrane transporter activity"/>
    <property type="evidence" value="ECO:0007669"/>
    <property type="project" value="TreeGrafter"/>
</dbReference>
<dbReference type="PANTHER" id="PTHR11795:SF371">
    <property type="entry name" value="HIGH-AFFINITY BRANCHED-CHAIN AMINO ACID TRANSPORT SYSTEM PERMEASE PROTEIN LIVH"/>
    <property type="match status" value="1"/>
</dbReference>
<gene>
    <name evidence="11" type="ORF">IAD32_01045</name>
</gene>
<dbReference type="GO" id="GO:0005304">
    <property type="term" value="F:L-valine transmembrane transporter activity"/>
    <property type="evidence" value="ECO:0007669"/>
    <property type="project" value="TreeGrafter"/>
</dbReference>
<evidence type="ECO:0000256" key="6">
    <source>
        <dbReference type="ARBA" id="ARBA00022970"/>
    </source>
</evidence>
<feature type="transmembrane region" description="Helical" evidence="10">
    <location>
        <begin position="262"/>
        <end position="281"/>
    </location>
</feature>
<dbReference type="Gene3D" id="1.10.3470.10">
    <property type="entry name" value="ABC transporter involved in vitamin B12 uptake, BtuC"/>
    <property type="match status" value="1"/>
</dbReference>
<dbReference type="PANTHER" id="PTHR11795">
    <property type="entry name" value="BRANCHED-CHAIN AMINO ACID TRANSPORT SYSTEM PERMEASE PROTEIN LIVH"/>
    <property type="match status" value="1"/>
</dbReference>
<evidence type="ECO:0000256" key="8">
    <source>
        <dbReference type="ARBA" id="ARBA00023136"/>
    </source>
</evidence>
<reference evidence="11" key="2">
    <citation type="journal article" date="2021" name="PeerJ">
        <title>Extensive microbial diversity within the chicken gut microbiome revealed by metagenomics and culture.</title>
        <authorList>
            <person name="Gilroy R."/>
            <person name="Ravi A."/>
            <person name="Getino M."/>
            <person name="Pursley I."/>
            <person name="Horton D.L."/>
            <person name="Alikhan N.F."/>
            <person name="Baker D."/>
            <person name="Gharbi K."/>
            <person name="Hall N."/>
            <person name="Watson M."/>
            <person name="Adriaenssens E.M."/>
            <person name="Foster-Nyarko E."/>
            <person name="Jarju S."/>
            <person name="Secka A."/>
            <person name="Antonio M."/>
            <person name="Oren A."/>
            <person name="Chaudhuri R.R."/>
            <person name="La Ragione R."/>
            <person name="Hildebrand F."/>
            <person name="Pallen M.J."/>
        </authorList>
    </citation>
    <scope>NUCLEOTIDE SEQUENCE</scope>
    <source>
        <strain evidence="11">ChiSjej1B19-3389</strain>
    </source>
</reference>
<dbReference type="GO" id="GO:1903806">
    <property type="term" value="P:L-isoleucine import across plasma membrane"/>
    <property type="evidence" value="ECO:0007669"/>
    <property type="project" value="TreeGrafter"/>
</dbReference>
<comment type="similarity">
    <text evidence="9">Belongs to the binding-protein-dependent transport system permease family. LivHM subfamily.</text>
</comment>
<keyword evidence="6" id="KW-0029">Amino-acid transport</keyword>
<evidence type="ECO:0000313" key="11">
    <source>
        <dbReference type="EMBL" id="HIQ79856.1"/>
    </source>
</evidence>
<feature type="transmembrane region" description="Helical" evidence="10">
    <location>
        <begin position="93"/>
        <end position="114"/>
    </location>
</feature>
<reference evidence="11" key="1">
    <citation type="submission" date="2020-10" db="EMBL/GenBank/DDBJ databases">
        <authorList>
            <person name="Gilroy R."/>
        </authorList>
    </citation>
    <scope>NUCLEOTIDE SEQUENCE</scope>
    <source>
        <strain evidence="11">ChiSjej1B19-3389</strain>
    </source>
</reference>
<evidence type="ECO:0000256" key="10">
    <source>
        <dbReference type="SAM" id="Phobius"/>
    </source>
</evidence>
<feature type="transmembrane region" description="Helical" evidence="10">
    <location>
        <begin position="39"/>
        <end position="57"/>
    </location>
</feature>
<dbReference type="GO" id="GO:0015808">
    <property type="term" value="P:L-alanine transport"/>
    <property type="evidence" value="ECO:0007669"/>
    <property type="project" value="TreeGrafter"/>
</dbReference>
<keyword evidence="8 10" id="KW-0472">Membrane</keyword>
<feature type="transmembrane region" description="Helical" evidence="10">
    <location>
        <begin position="187"/>
        <end position="206"/>
    </location>
</feature>
<evidence type="ECO:0000256" key="7">
    <source>
        <dbReference type="ARBA" id="ARBA00022989"/>
    </source>
</evidence>
<comment type="caution">
    <text evidence="11">The sequence shown here is derived from an EMBL/GenBank/DDBJ whole genome shotgun (WGS) entry which is preliminary data.</text>
</comment>
<dbReference type="InterPro" id="IPR001851">
    <property type="entry name" value="ABC_transp_permease"/>
</dbReference>
<dbReference type="GO" id="GO:0015192">
    <property type="term" value="F:L-phenylalanine transmembrane transporter activity"/>
    <property type="evidence" value="ECO:0007669"/>
    <property type="project" value="TreeGrafter"/>
</dbReference>
<dbReference type="Pfam" id="PF02653">
    <property type="entry name" value="BPD_transp_2"/>
    <property type="match status" value="1"/>
</dbReference>